<dbReference type="Pfam" id="PF04632">
    <property type="entry name" value="FUSC"/>
    <property type="match status" value="1"/>
</dbReference>
<proteinExistence type="predicted"/>
<reference evidence="2 3" key="1">
    <citation type="submission" date="2019-02" db="EMBL/GenBank/DDBJ databases">
        <title>Genomic Encyclopedia of Type Strains, Phase IV (KMG-IV): sequencing the most valuable type-strain genomes for metagenomic binning, comparative biology and taxonomic classification.</title>
        <authorList>
            <person name="Goeker M."/>
        </authorList>
    </citation>
    <scope>NUCLEOTIDE SEQUENCE [LARGE SCALE GENOMIC DNA]</scope>
    <source>
        <strain evidence="2 3">DSM 19570</strain>
    </source>
</reference>
<feature type="transmembrane region" description="Helical" evidence="1">
    <location>
        <begin position="134"/>
        <end position="153"/>
    </location>
</feature>
<evidence type="ECO:0000313" key="3">
    <source>
        <dbReference type="Proteomes" id="UP000293671"/>
    </source>
</evidence>
<protein>
    <submittedName>
        <fullName evidence="2">Fusaric acid resistance family protein</fullName>
    </submittedName>
</protein>
<dbReference type="EMBL" id="SHKP01000004">
    <property type="protein sequence ID" value="RZU02499.1"/>
    <property type="molecule type" value="Genomic_DNA"/>
</dbReference>
<dbReference type="GO" id="GO:0022857">
    <property type="term" value="F:transmembrane transporter activity"/>
    <property type="evidence" value="ECO:0007669"/>
    <property type="project" value="InterPro"/>
</dbReference>
<keyword evidence="1" id="KW-0472">Membrane</keyword>
<keyword evidence="1" id="KW-1133">Transmembrane helix</keyword>
<organism evidence="2 3">
    <name type="scientific">Rivibacter subsaxonicus</name>
    <dbReference type="NCBI Taxonomy" id="457575"/>
    <lineage>
        <taxon>Bacteria</taxon>
        <taxon>Pseudomonadati</taxon>
        <taxon>Pseudomonadota</taxon>
        <taxon>Betaproteobacteria</taxon>
        <taxon>Burkholderiales</taxon>
        <taxon>Rivibacter</taxon>
    </lineage>
</organism>
<sequence>MAWNTPAGAKLHYCLKVGVAAFFGYLLCVGDQQQYGVYSAFTAALVVGSSVGEDLATSGNRVRGTLAGLAAGLAMAMLFGVSIWSLAAGVALTAFISVGFGWGVPAARIGASLCAVTIVMHTGNVLDYALMRTANTLIGVTVGLLVSFVVLPVRGRDEVARCHASTLSAAARLLEQIDGSGTGGARALRAALLSATMELDKAGKDLQNEKLLREDVAALMARARVAHTVSLCAMAASLAYAELASGGLRDEALQEARALAAELASRVRAATTAHPQPGASARFDELAARVAAAPAGPLVLVAQGYLHELREIDQVLAGRAPARIT</sequence>
<dbReference type="RefSeq" id="WP_130430254.1">
    <property type="nucleotide sequence ID" value="NZ_SHKP01000004.1"/>
</dbReference>
<dbReference type="InterPro" id="IPR006726">
    <property type="entry name" value="PHBA_efflux_AaeB/fusaric-R"/>
</dbReference>
<dbReference type="AlphaFoldDB" id="A0A4Q7W1T3"/>
<evidence type="ECO:0000256" key="1">
    <source>
        <dbReference type="SAM" id="Phobius"/>
    </source>
</evidence>
<evidence type="ECO:0000313" key="2">
    <source>
        <dbReference type="EMBL" id="RZU02499.1"/>
    </source>
</evidence>
<dbReference type="Proteomes" id="UP000293671">
    <property type="component" value="Unassembled WGS sequence"/>
</dbReference>
<gene>
    <name evidence="2" type="ORF">EV670_0525</name>
</gene>
<feature type="transmembrane region" description="Helical" evidence="1">
    <location>
        <begin position="102"/>
        <end position="122"/>
    </location>
</feature>
<dbReference type="OrthoDB" id="138020at2"/>
<name>A0A4Q7W1T3_9BURK</name>
<comment type="caution">
    <text evidence="2">The sequence shown here is derived from an EMBL/GenBank/DDBJ whole genome shotgun (WGS) entry which is preliminary data.</text>
</comment>
<accession>A0A4Q7W1T3</accession>
<dbReference type="GO" id="GO:0005886">
    <property type="term" value="C:plasma membrane"/>
    <property type="evidence" value="ECO:0007669"/>
    <property type="project" value="InterPro"/>
</dbReference>
<keyword evidence="3" id="KW-1185">Reference proteome</keyword>
<keyword evidence="1" id="KW-0812">Transmembrane</keyword>
<feature type="transmembrane region" description="Helical" evidence="1">
    <location>
        <begin position="66"/>
        <end position="96"/>
    </location>
</feature>